<dbReference type="Pfam" id="PF10544">
    <property type="entry name" value="T5orf172"/>
    <property type="match status" value="1"/>
</dbReference>
<dbReference type="RefSeq" id="WP_110525991.1">
    <property type="nucleotide sequence ID" value="NZ_QKOE01000010.1"/>
</dbReference>
<dbReference type="AlphaFoldDB" id="A0A323UUT6"/>
<dbReference type="SMART" id="SM00974">
    <property type="entry name" value="T5orf172"/>
    <property type="match status" value="1"/>
</dbReference>
<dbReference type="EMBL" id="QKOE01000010">
    <property type="protein sequence ID" value="PZA15961.1"/>
    <property type="molecule type" value="Genomic_DNA"/>
</dbReference>
<accession>A0A323UUT6</accession>
<feature type="domain" description="Bacteriophage T5 Orf172 DNA-binding" evidence="1">
    <location>
        <begin position="15"/>
        <end position="95"/>
    </location>
</feature>
<organism evidence="2 3">
    <name type="scientific">Parazoarcus communis SWub3 = DSM 12120</name>
    <dbReference type="NCBI Taxonomy" id="1121029"/>
    <lineage>
        <taxon>Bacteria</taxon>
        <taxon>Pseudomonadati</taxon>
        <taxon>Pseudomonadota</taxon>
        <taxon>Betaproteobacteria</taxon>
        <taxon>Rhodocyclales</taxon>
        <taxon>Zoogloeaceae</taxon>
        <taxon>Parazoarcus</taxon>
    </lineage>
</organism>
<protein>
    <submittedName>
        <fullName evidence="2">GIY-YIG nuclease family protein</fullName>
    </submittedName>
</protein>
<dbReference type="InterPro" id="IPR018306">
    <property type="entry name" value="Phage_T5_Orf172_DNA-bd"/>
</dbReference>
<evidence type="ECO:0000259" key="1">
    <source>
        <dbReference type="SMART" id="SM00974"/>
    </source>
</evidence>
<keyword evidence="3" id="KW-1185">Reference proteome</keyword>
<reference evidence="2 3" key="1">
    <citation type="submission" date="2018-06" db="EMBL/GenBank/DDBJ databases">
        <title>Azoarcus communis strain SWub3 genome.</title>
        <authorList>
            <person name="Zorraquino Salvo V."/>
            <person name="Toubiana D."/>
            <person name="Blumwald E."/>
        </authorList>
    </citation>
    <scope>NUCLEOTIDE SEQUENCE [LARGE SCALE GENOMIC DNA]</scope>
    <source>
        <strain evidence="2 3">SWub3</strain>
    </source>
</reference>
<evidence type="ECO:0000313" key="2">
    <source>
        <dbReference type="EMBL" id="PZA15961.1"/>
    </source>
</evidence>
<gene>
    <name evidence="2" type="ORF">DNK49_14615</name>
</gene>
<name>A0A323UUT6_9RHOO</name>
<dbReference type="OrthoDB" id="8265034at2"/>
<proteinExistence type="predicted"/>
<dbReference type="Proteomes" id="UP000248259">
    <property type="component" value="Unassembled WGS sequence"/>
</dbReference>
<sequence>MADLQSQIVYVLTNPAMPSLVKIGKTTQLEVQDRMKQLYGTGVPVPFDCAFACQVKDACEVEKALHFAFGASRVNPNREFFKIEPERVIAILKLLKVDDITIQFEQNLELDVPTADIQSAQNLKESRRPHMNFHHLGIPNGSVLVSTEQPEISVKVVGERKVEYGEVICSLTAATRKVLGLPDDYALQPSPFWTFNGKTVKEIYDEFHDASEGS</sequence>
<evidence type="ECO:0000313" key="3">
    <source>
        <dbReference type="Proteomes" id="UP000248259"/>
    </source>
</evidence>
<comment type="caution">
    <text evidence="2">The sequence shown here is derived from an EMBL/GenBank/DDBJ whole genome shotgun (WGS) entry which is preliminary data.</text>
</comment>